<keyword evidence="1" id="KW-0472">Membrane</keyword>
<dbReference type="AlphaFoldDB" id="K1YHS4"/>
<evidence type="ECO:0000256" key="1">
    <source>
        <dbReference type="SAM" id="Phobius"/>
    </source>
</evidence>
<organism evidence="2">
    <name type="scientific">uncultured bacterium</name>
    <name type="common">gcode 4</name>
    <dbReference type="NCBI Taxonomy" id="1234023"/>
    <lineage>
        <taxon>Bacteria</taxon>
        <taxon>environmental samples</taxon>
    </lineage>
</organism>
<protein>
    <submittedName>
        <fullName evidence="2">Uncharacterized protein</fullName>
    </submittedName>
</protein>
<keyword evidence="1" id="KW-1133">Transmembrane helix</keyword>
<dbReference type="EMBL" id="AMFJ01036152">
    <property type="protein sequence ID" value="EKD24919.1"/>
    <property type="molecule type" value="Genomic_DNA"/>
</dbReference>
<reference evidence="2" key="1">
    <citation type="journal article" date="2012" name="Science">
        <title>Fermentation, hydrogen, and sulfur metabolism in multiple uncultivated bacterial phyla.</title>
        <authorList>
            <person name="Wrighton K.C."/>
            <person name="Thomas B.C."/>
            <person name="Sharon I."/>
            <person name="Miller C.S."/>
            <person name="Castelle C.J."/>
            <person name="VerBerkmoes N.C."/>
            <person name="Wilkins M.J."/>
            <person name="Hettich R.L."/>
            <person name="Lipton M.S."/>
            <person name="Williams K.H."/>
            <person name="Long P.E."/>
            <person name="Banfield J.F."/>
        </authorList>
    </citation>
    <scope>NUCLEOTIDE SEQUENCE [LARGE SCALE GENOMIC DNA]</scope>
</reference>
<name>K1YHS4_9BACT</name>
<feature type="transmembrane region" description="Helical" evidence="1">
    <location>
        <begin position="7"/>
        <end position="25"/>
    </location>
</feature>
<sequence>MKTGKMLYLVLIICIFIFLWIPYFQNVATPVAISFLGGTPNFISVYPRILFLGMIEGVLITIYIQTLLRDIKYQEPTKFDLNP</sequence>
<proteinExistence type="predicted"/>
<accession>K1YHS4</accession>
<feature type="transmembrane region" description="Helical" evidence="1">
    <location>
        <begin position="45"/>
        <end position="64"/>
    </location>
</feature>
<keyword evidence="1" id="KW-0812">Transmembrane</keyword>
<evidence type="ECO:0000313" key="2">
    <source>
        <dbReference type="EMBL" id="EKD24919.1"/>
    </source>
</evidence>
<comment type="caution">
    <text evidence="2">The sequence shown here is derived from an EMBL/GenBank/DDBJ whole genome shotgun (WGS) entry which is preliminary data.</text>
</comment>
<gene>
    <name evidence="2" type="ORF">ACD_80C00145G0053</name>
</gene>